<gene>
    <name evidence="2" type="ORF">TWF106_007256</name>
</gene>
<dbReference type="InterPro" id="IPR021109">
    <property type="entry name" value="Peptidase_aspartic_dom_sf"/>
</dbReference>
<accession>A0A6G1LVM1</accession>
<organism evidence="2 3">
    <name type="scientific">Orbilia oligospora</name>
    <name type="common">Nematode-trapping fungus</name>
    <name type="synonym">Arthrobotrys oligospora</name>
    <dbReference type="NCBI Taxonomy" id="2813651"/>
    <lineage>
        <taxon>Eukaryota</taxon>
        <taxon>Fungi</taxon>
        <taxon>Dikarya</taxon>
        <taxon>Ascomycota</taxon>
        <taxon>Pezizomycotina</taxon>
        <taxon>Orbiliomycetes</taxon>
        <taxon>Orbiliales</taxon>
        <taxon>Orbiliaceae</taxon>
        <taxon>Orbilia</taxon>
    </lineage>
</organism>
<dbReference type="AlphaFoldDB" id="A0A6G1LVM1"/>
<evidence type="ECO:0000313" key="3">
    <source>
        <dbReference type="Proteomes" id="UP000472727"/>
    </source>
</evidence>
<reference evidence="2 3" key="1">
    <citation type="submission" date="2019-06" db="EMBL/GenBank/DDBJ databases">
        <authorList>
            <person name="Palmer J.M."/>
        </authorList>
    </citation>
    <scope>NUCLEOTIDE SEQUENCE [LARGE SCALE GENOMIC DNA]</scope>
    <source>
        <strain evidence="2 3">TWF106</strain>
    </source>
</reference>
<keyword evidence="1" id="KW-0732">Signal</keyword>
<evidence type="ECO:0000313" key="2">
    <source>
        <dbReference type="EMBL" id="KAF3219150.1"/>
    </source>
</evidence>
<dbReference type="PROSITE" id="PS51767">
    <property type="entry name" value="PEPTIDASE_A1"/>
    <property type="match status" value="1"/>
</dbReference>
<comment type="caution">
    <text evidence="2">The sequence shown here is derived from an EMBL/GenBank/DDBJ whole genome shotgun (WGS) entry which is preliminary data.</text>
</comment>
<sequence length="454" mass="48802">MPTLSTLRTLTLALVVTIKSVQATVVVPYVSYIGPGPIGVPDEFVRYPINETEGMYQGRFGVHLAIGTPPQHVWVTPHFFSSETYVKAASICANYSTADPGGSIGYCESNYSGLFAANESSTFEISSERSFGVDTVTVYDAVPDLENDEFRFGIQTTEAEQPNLFNEDLGTFGLGPNSTFLKTFFPGKEQVGIYYTGGSSTHGKPPYSTPPRPLVVYELEFDGYNQSRFTGEKFTQPIGPPAPFSNSSNPFTVNVTNIAVGRNGILGGGGSFLATVDFSGRTSNLLPSSVYELFVQATGARIVDGMPSYNASSLPTDPDDFYDLAITFSYGNREFTVSLPQEILISPISRPDDPEFAIANILDANDPAVMRSWPVRGPVISLNQLMFSSYIGIDYAAGEWWLAKAVHPWDESIAPTNNNTSKPKEGAAAGGIGGNLKRSIVTASALAAAVILLC</sequence>
<protein>
    <submittedName>
        <fullName evidence="2">Uncharacterized protein</fullName>
    </submittedName>
</protein>
<dbReference type="InterPro" id="IPR033121">
    <property type="entry name" value="PEPTIDASE_A1"/>
</dbReference>
<dbReference type="Gene3D" id="2.40.70.10">
    <property type="entry name" value="Acid Proteases"/>
    <property type="match status" value="2"/>
</dbReference>
<feature type="signal peptide" evidence="1">
    <location>
        <begin position="1"/>
        <end position="23"/>
    </location>
</feature>
<name>A0A6G1LVM1_ORBOL</name>
<dbReference type="Proteomes" id="UP000472727">
    <property type="component" value="Unassembled WGS sequence"/>
</dbReference>
<dbReference type="SUPFAM" id="SSF50630">
    <property type="entry name" value="Acid proteases"/>
    <property type="match status" value="1"/>
</dbReference>
<dbReference type="EMBL" id="WIWS01000038">
    <property type="protein sequence ID" value="KAF3219150.1"/>
    <property type="molecule type" value="Genomic_DNA"/>
</dbReference>
<evidence type="ECO:0000256" key="1">
    <source>
        <dbReference type="SAM" id="SignalP"/>
    </source>
</evidence>
<feature type="chain" id="PRO_5041093807" evidence="1">
    <location>
        <begin position="24"/>
        <end position="454"/>
    </location>
</feature>
<proteinExistence type="predicted"/>